<accession>A0ABU7G4V2</accession>
<dbReference type="InterPro" id="IPR038194">
    <property type="entry name" value="DUF3861_sf"/>
</dbReference>
<evidence type="ECO:0000313" key="2">
    <source>
        <dbReference type="Proteomes" id="UP001310248"/>
    </source>
</evidence>
<protein>
    <submittedName>
        <fullName evidence="1">DUF3861 domain-containing protein</fullName>
    </submittedName>
</protein>
<dbReference type="Pfam" id="PF12977">
    <property type="entry name" value="DUF3861"/>
    <property type="match status" value="1"/>
</dbReference>
<dbReference type="EMBL" id="JAYDYW010000007">
    <property type="protein sequence ID" value="MEE1674267.1"/>
    <property type="molecule type" value="Genomic_DNA"/>
</dbReference>
<reference evidence="1 2" key="2">
    <citation type="submission" date="2023-12" db="EMBL/GenBank/DDBJ databases">
        <authorList>
            <consortium name="Cladostephus spongiosus"/>
            <person name="Lorente B."/>
            <person name="Cabral C."/>
            <person name="Frias J."/>
            <person name="Faria J."/>
            <person name="Toubarro D."/>
        </authorList>
    </citation>
    <scope>NUCLEOTIDE SEQUENCE [LARGE SCALE GENOMIC DNA]</scope>
    <source>
        <strain evidence="1 2">ZMCS4</strain>
    </source>
</reference>
<comment type="caution">
    <text evidence="1">The sequence shown here is derived from an EMBL/GenBank/DDBJ whole genome shotgun (WGS) entry which is preliminary data.</text>
</comment>
<proteinExistence type="predicted"/>
<sequence length="104" mass="12032">MNSKISKNKHYQITIEELNADQQPANSLQFDYQDREDLFKLVEHLNASSGLENNDAKRLAVSLRLIGPLMMQNRKHPLFAEFFPHFKTFMQHLKSTVKQASASN</sequence>
<name>A0ABU7G4V2_9ALTE</name>
<evidence type="ECO:0000313" key="1">
    <source>
        <dbReference type="EMBL" id="MEE1674267.1"/>
    </source>
</evidence>
<reference evidence="2" key="1">
    <citation type="submission" date="2023-07" db="EMBL/GenBank/DDBJ databases">
        <title>Draft genome sequence of Agarivorans aestuarii strain ZMCS4, a CAZymes producing bacteria isolated from the marine brown algae Clodostephus spongiosus.</title>
        <authorList>
            <person name="Lorente B."/>
            <person name="Cabral C."/>
            <person name="Frias J."/>
            <person name="Faria J."/>
            <person name="Toubarro D."/>
        </authorList>
    </citation>
    <scope>NUCLEOTIDE SEQUENCE [LARGE SCALE GENOMIC DNA]</scope>
    <source>
        <strain evidence="2">ZMCS4</strain>
    </source>
</reference>
<dbReference type="InterPro" id="IPR024476">
    <property type="entry name" value="DUF3861"/>
</dbReference>
<organism evidence="1 2">
    <name type="scientific">Agarivorans aestuarii</name>
    <dbReference type="NCBI Taxonomy" id="1563703"/>
    <lineage>
        <taxon>Bacteria</taxon>
        <taxon>Pseudomonadati</taxon>
        <taxon>Pseudomonadota</taxon>
        <taxon>Gammaproteobacteria</taxon>
        <taxon>Alteromonadales</taxon>
        <taxon>Alteromonadaceae</taxon>
        <taxon>Agarivorans</taxon>
    </lineage>
</organism>
<dbReference type="Gene3D" id="3.10.20.850">
    <property type="entry name" value="Protein of unknown function DUF3861"/>
    <property type="match status" value="1"/>
</dbReference>
<dbReference type="Proteomes" id="UP001310248">
    <property type="component" value="Unassembled WGS sequence"/>
</dbReference>
<gene>
    <name evidence="1" type="ORF">SNR37_003704</name>
</gene>
<dbReference type="RefSeq" id="WP_329775418.1">
    <property type="nucleotide sequence ID" value="NZ_JAYDYW010000007.1"/>
</dbReference>
<keyword evidence="2" id="KW-1185">Reference proteome</keyword>